<dbReference type="Proteomes" id="UP000215596">
    <property type="component" value="Unassembled WGS sequence"/>
</dbReference>
<proteinExistence type="predicted"/>
<dbReference type="OrthoDB" id="110463at2"/>
<dbReference type="AlphaFoldDB" id="A0A268EL86"/>
<dbReference type="InterPro" id="IPR055259">
    <property type="entry name" value="YkvP/CgeB_Glyco_trans-like"/>
</dbReference>
<dbReference type="EMBL" id="NPBY01000061">
    <property type="protein sequence ID" value="PAD73880.1"/>
    <property type="molecule type" value="Genomic_DNA"/>
</dbReference>
<feature type="domain" description="Spore protein YkvP/CgeB glycosyl transferase-like" evidence="1">
    <location>
        <begin position="209"/>
        <end position="369"/>
    </location>
</feature>
<evidence type="ECO:0000259" key="1">
    <source>
        <dbReference type="Pfam" id="PF13524"/>
    </source>
</evidence>
<protein>
    <submittedName>
        <fullName evidence="2">Spore maturation protein cgeB</fullName>
    </submittedName>
</protein>
<accession>A0A268EL86</accession>
<gene>
    <name evidence="2" type="ORF">CHH67_18760</name>
</gene>
<evidence type="ECO:0000313" key="2">
    <source>
        <dbReference type="EMBL" id="PAD73880.1"/>
    </source>
</evidence>
<dbReference type="Pfam" id="PF13524">
    <property type="entry name" value="Glyco_trans_1_2"/>
    <property type="match status" value="1"/>
</dbReference>
<dbReference type="RefSeq" id="WP_095266778.1">
    <property type="nucleotide sequence ID" value="NZ_NPBY01000061.1"/>
</dbReference>
<comment type="caution">
    <text evidence="2">The sequence shown here is derived from an EMBL/GenBank/DDBJ whole genome shotgun (WGS) entry which is preliminary data.</text>
</comment>
<organism evidence="2 3">
    <name type="scientific">Paenibacillus campinasensis</name>
    <dbReference type="NCBI Taxonomy" id="66347"/>
    <lineage>
        <taxon>Bacteria</taxon>
        <taxon>Bacillati</taxon>
        <taxon>Bacillota</taxon>
        <taxon>Bacilli</taxon>
        <taxon>Bacillales</taxon>
        <taxon>Paenibacillaceae</taxon>
        <taxon>Paenibacillus</taxon>
    </lineage>
</organism>
<evidence type="ECO:0000313" key="3">
    <source>
        <dbReference type="Proteomes" id="UP000215596"/>
    </source>
</evidence>
<sequence>MPGLLARRALRSGAASSYQRGRSVGLQAGYEEGYFRGKAQGIVNRLAYAPPLRNLHVLFIGSGKGFPYSPIDEAIAATLQGMVSQLSMSNARENIAEIARTTMPDLVLVLDGMYLPPEQMDAVRAMGIRTAVWMTDDPYYTDMTVGWVLHYDYVFTLEIHCVDFYRNMGCPQVHYLPFGAYPVHYRPVVKPAAPRREIGFVGTAYPKRIQFFRPIMDRLMRHNTVINGNWWDKFPGYTQYKNKMEIGKWMGPAQTADVYNNIKIVINLHRAPDDSEINQNRMNIPAASPNPRTFEINACATLQLCDVRDDLARFYTPGVEIETYSSQEELLEKVQYYLVHEAARKQIALRALERTFREHTYAHRLNQMLSIIFP</sequence>
<reference evidence="2 3" key="1">
    <citation type="submission" date="2017-07" db="EMBL/GenBank/DDBJ databases">
        <title>Isolation and whole genome analysis of endospore-forming bacteria from heroin.</title>
        <authorList>
            <person name="Kalinowski J."/>
            <person name="Ahrens B."/>
            <person name="Al-Dilaimi A."/>
            <person name="Winkler A."/>
            <person name="Wibberg D."/>
            <person name="Schleenbecker U."/>
            <person name="Ruckert C."/>
            <person name="Wolfel R."/>
            <person name="Grass G."/>
        </authorList>
    </citation>
    <scope>NUCLEOTIDE SEQUENCE [LARGE SCALE GENOMIC DNA]</scope>
    <source>
        <strain evidence="2 3">7537-G1</strain>
    </source>
</reference>
<name>A0A268EL86_9BACL</name>